<evidence type="ECO:0000256" key="1">
    <source>
        <dbReference type="SAM" id="Phobius"/>
    </source>
</evidence>
<dbReference type="AlphaFoldDB" id="A0A841JIH2"/>
<organism evidence="2 3">
    <name type="scientific">Mucilaginibacter lappiensis</name>
    <dbReference type="NCBI Taxonomy" id="354630"/>
    <lineage>
        <taxon>Bacteria</taxon>
        <taxon>Pseudomonadati</taxon>
        <taxon>Bacteroidota</taxon>
        <taxon>Sphingobacteriia</taxon>
        <taxon>Sphingobacteriales</taxon>
        <taxon>Sphingobacteriaceae</taxon>
        <taxon>Mucilaginibacter</taxon>
    </lineage>
</organism>
<sequence length="42" mass="4676">MCETGFDFAPWIAIAISIIALLVALYVGYYTIKIASNLSHRE</sequence>
<name>A0A841JIH2_9SPHI</name>
<keyword evidence="1" id="KW-0472">Membrane</keyword>
<evidence type="ECO:0000313" key="2">
    <source>
        <dbReference type="EMBL" id="MBB6130963.1"/>
    </source>
</evidence>
<evidence type="ECO:0000313" key="3">
    <source>
        <dbReference type="Proteomes" id="UP000548326"/>
    </source>
</evidence>
<proteinExistence type="predicted"/>
<gene>
    <name evidence="2" type="ORF">HDF22_005109</name>
</gene>
<feature type="transmembrane region" description="Helical" evidence="1">
    <location>
        <begin position="12"/>
        <end position="32"/>
    </location>
</feature>
<dbReference type="EMBL" id="JACHCA010000018">
    <property type="protein sequence ID" value="MBB6130963.1"/>
    <property type="molecule type" value="Genomic_DNA"/>
</dbReference>
<keyword evidence="1" id="KW-0812">Transmembrane</keyword>
<keyword evidence="1" id="KW-1133">Transmembrane helix</keyword>
<comment type="caution">
    <text evidence="2">The sequence shown here is derived from an EMBL/GenBank/DDBJ whole genome shotgun (WGS) entry which is preliminary data.</text>
</comment>
<protein>
    <submittedName>
        <fullName evidence="2">Uncharacterized protein</fullName>
    </submittedName>
</protein>
<dbReference type="Proteomes" id="UP000548326">
    <property type="component" value="Unassembled WGS sequence"/>
</dbReference>
<accession>A0A841JIH2</accession>
<reference evidence="2 3" key="1">
    <citation type="submission" date="2020-08" db="EMBL/GenBank/DDBJ databases">
        <title>Genomic Encyclopedia of Type Strains, Phase IV (KMG-V): Genome sequencing to study the core and pangenomes of soil and plant-associated prokaryotes.</title>
        <authorList>
            <person name="Whitman W."/>
        </authorList>
    </citation>
    <scope>NUCLEOTIDE SEQUENCE [LARGE SCALE GENOMIC DNA]</scope>
    <source>
        <strain evidence="2 3">MP601</strain>
    </source>
</reference>